<dbReference type="EMBL" id="HACA01028199">
    <property type="protein sequence ID" value="CDW45560.1"/>
    <property type="molecule type" value="Transcribed_RNA"/>
</dbReference>
<dbReference type="Proteomes" id="UP000675881">
    <property type="component" value="Chromosome 3"/>
</dbReference>
<dbReference type="AlphaFoldDB" id="A0A0K2V5G0"/>
<accession>A0A0K2V5G0</accession>
<reference evidence="2" key="1">
    <citation type="submission" date="2014-05" db="EMBL/GenBank/DDBJ databases">
        <authorList>
            <person name="Chronopoulou M."/>
        </authorList>
    </citation>
    <scope>NUCLEOTIDE SEQUENCE</scope>
    <source>
        <tissue evidence="2">Whole organism</tissue>
    </source>
</reference>
<dbReference type="GO" id="GO:0004725">
    <property type="term" value="F:protein tyrosine phosphatase activity"/>
    <property type="evidence" value="ECO:0007669"/>
    <property type="project" value="UniProtKB-EC"/>
</dbReference>
<dbReference type="EC" id="3.1.3.48" evidence="1"/>
<evidence type="ECO:0000313" key="2">
    <source>
        <dbReference type="EMBL" id="CDW45560.1"/>
    </source>
</evidence>
<organism evidence="2">
    <name type="scientific">Lepeophtheirus salmonis</name>
    <name type="common">Salmon louse</name>
    <name type="synonym">Caligus salmonis</name>
    <dbReference type="NCBI Taxonomy" id="72036"/>
    <lineage>
        <taxon>Eukaryota</taxon>
        <taxon>Metazoa</taxon>
        <taxon>Ecdysozoa</taxon>
        <taxon>Arthropoda</taxon>
        <taxon>Crustacea</taxon>
        <taxon>Multicrustacea</taxon>
        <taxon>Hexanauplia</taxon>
        <taxon>Copepoda</taxon>
        <taxon>Siphonostomatoida</taxon>
        <taxon>Caligidae</taxon>
        <taxon>Lepeophtheirus</taxon>
    </lineage>
</organism>
<keyword evidence="3" id="KW-1185">Reference proteome</keyword>
<name>A0A0K2V5G0_LEPSM</name>
<keyword evidence="1" id="KW-0378">Hydrolase</keyword>
<evidence type="ECO:0000313" key="1">
    <source>
        <dbReference type="EMBL" id="CAF2906310.1"/>
    </source>
</evidence>
<evidence type="ECO:0000313" key="3">
    <source>
        <dbReference type="Proteomes" id="UP000675881"/>
    </source>
</evidence>
<proteinExistence type="predicted"/>
<reference evidence="1" key="2">
    <citation type="submission" date="2021-02" db="EMBL/GenBank/DDBJ databases">
        <authorList>
            <person name="Bekaert M."/>
        </authorList>
    </citation>
    <scope>NUCLEOTIDE SEQUENCE</scope>
    <source>
        <strain evidence="1">IoA-00</strain>
    </source>
</reference>
<gene>
    <name evidence="1" type="ORF">LSAA_7875</name>
</gene>
<protein>
    <submittedName>
        <fullName evidence="1">PTPN14_21</fullName>
        <ecNumber evidence="1">3.1.3.48</ecNumber>
    </submittedName>
</protein>
<dbReference type="EMBL" id="HG994582">
    <property type="protein sequence ID" value="CAF2906310.1"/>
    <property type="molecule type" value="Genomic_DNA"/>
</dbReference>
<sequence>MTNTTPDWDKIMAAFEEIANRHGPVSTFEEDSLPFSVELPEVQSDNYLGWTWRPSFPECLEPMGCKRKKEKMEVSKKIPVDEDYKFDVCLWKLVDDLLDESDE</sequence>